<evidence type="ECO:0000256" key="12">
    <source>
        <dbReference type="SAM" id="Coils"/>
    </source>
</evidence>
<keyword evidence="8 12" id="KW-0175">Coiled coil</keyword>
<reference evidence="15 16" key="1">
    <citation type="journal article" date="2020" name="G3 (Bethesda)">
        <title>Draft Genome of the Common Snapping Turtle, Chelydra serpentina, a Model for Phenotypic Plasticity in Reptiles.</title>
        <authorList>
            <person name="Das D."/>
            <person name="Singh S.K."/>
            <person name="Bierstedt J."/>
            <person name="Erickson A."/>
            <person name="Galli G.L.J."/>
            <person name="Crossley D.A. 2nd"/>
            <person name="Rhen T."/>
        </authorList>
    </citation>
    <scope>NUCLEOTIDE SEQUENCE [LARGE SCALE GENOMIC DNA]</scope>
    <source>
        <strain evidence="15">KW</strain>
    </source>
</reference>
<dbReference type="InterPro" id="IPR013087">
    <property type="entry name" value="Znf_C2H2_type"/>
</dbReference>
<evidence type="ECO:0000256" key="3">
    <source>
        <dbReference type="ARBA" id="ARBA00009131"/>
    </source>
</evidence>
<evidence type="ECO:0000256" key="5">
    <source>
        <dbReference type="ARBA" id="ARBA00022723"/>
    </source>
</evidence>
<gene>
    <name evidence="15" type="primary">DZIP1L</name>
    <name evidence="15" type="ORF">G0U57_000279</name>
</gene>
<dbReference type="InterPro" id="IPR058883">
    <property type="entry name" value="DZIP1_dom"/>
</dbReference>
<dbReference type="Pfam" id="PF25977">
    <property type="entry name" value="DZIP1"/>
    <property type="match status" value="1"/>
</dbReference>
<evidence type="ECO:0000256" key="7">
    <source>
        <dbReference type="ARBA" id="ARBA00022833"/>
    </source>
</evidence>
<keyword evidence="9" id="KW-0206">Cytoskeleton</keyword>
<evidence type="ECO:0000256" key="13">
    <source>
        <dbReference type="SAM" id="MobiDB-lite"/>
    </source>
</evidence>
<feature type="coiled-coil region" evidence="12">
    <location>
        <begin position="336"/>
        <end position="381"/>
    </location>
</feature>
<evidence type="ECO:0000256" key="6">
    <source>
        <dbReference type="ARBA" id="ARBA00022771"/>
    </source>
</evidence>
<evidence type="ECO:0000256" key="4">
    <source>
        <dbReference type="ARBA" id="ARBA00022490"/>
    </source>
</evidence>
<feature type="region of interest" description="Disordered" evidence="13">
    <location>
        <begin position="656"/>
        <end position="684"/>
    </location>
</feature>
<feature type="domain" description="C2H2-type" evidence="14">
    <location>
        <begin position="171"/>
        <end position="199"/>
    </location>
</feature>
<dbReference type="AlphaFoldDB" id="A0A8T1STB0"/>
<accession>A0A8T1STB0</accession>
<evidence type="ECO:0000256" key="1">
    <source>
        <dbReference type="ARBA" id="ARBA00004114"/>
    </source>
</evidence>
<feature type="region of interest" description="Disordered" evidence="13">
    <location>
        <begin position="544"/>
        <end position="636"/>
    </location>
</feature>
<comment type="subcellular location">
    <subcellularLocation>
        <location evidence="2">Cytoplasm</location>
        <location evidence="2">Cytoskeleton</location>
        <location evidence="2">Cilium basal body</location>
    </subcellularLocation>
    <subcellularLocation>
        <location evidence="1">Cytoplasm</location>
        <location evidence="1">Cytoskeleton</location>
        <location evidence="1">Microtubule organizing center</location>
        <location evidence="1">Centrosome</location>
        <location evidence="1">Centriole</location>
    </subcellularLocation>
</comment>
<feature type="coiled-coil region" evidence="12">
    <location>
        <begin position="114"/>
        <end position="152"/>
    </location>
</feature>
<dbReference type="GO" id="GO:0005737">
    <property type="term" value="C:cytoplasm"/>
    <property type="evidence" value="ECO:0007669"/>
    <property type="project" value="TreeGrafter"/>
</dbReference>
<dbReference type="InterPro" id="IPR051241">
    <property type="entry name" value="DZIP_RILPL"/>
</dbReference>
<dbReference type="Pfam" id="PF13815">
    <property type="entry name" value="Dzip-like_N"/>
    <property type="match status" value="1"/>
</dbReference>
<proteinExistence type="inferred from homology"/>
<keyword evidence="4" id="KW-0963">Cytoplasm</keyword>
<dbReference type="Gene3D" id="3.30.160.60">
    <property type="entry name" value="Classic Zinc Finger"/>
    <property type="match status" value="1"/>
</dbReference>
<comment type="caution">
    <text evidence="15">The sequence shown here is derived from an EMBL/GenBank/DDBJ whole genome shotgun (WGS) entry which is preliminary data.</text>
</comment>
<dbReference type="GO" id="GO:0005814">
    <property type="term" value="C:centriole"/>
    <property type="evidence" value="ECO:0007669"/>
    <property type="project" value="UniProtKB-SubCell"/>
</dbReference>
<keyword evidence="10" id="KW-0966">Cell projection</keyword>
<keyword evidence="16" id="KW-1185">Reference proteome</keyword>
<dbReference type="EMBL" id="JAHGAV010000103">
    <property type="protein sequence ID" value="KAG6932149.1"/>
    <property type="molecule type" value="Genomic_DNA"/>
</dbReference>
<feature type="coiled-coil region" evidence="12">
    <location>
        <begin position="194"/>
        <end position="239"/>
    </location>
</feature>
<dbReference type="Proteomes" id="UP000765507">
    <property type="component" value="Unassembled WGS sequence"/>
</dbReference>
<keyword evidence="7" id="KW-0862">Zinc</keyword>
<dbReference type="GO" id="GO:0008270">
    <property type="term" value="F:zinc ion binding"/>
    <property type="evidence" value="ECO:0007669"/>
    <property type="project" value="UniProtKB-KW"/>
</dbReference>
<keyword evidence="6 11" id="KW-0863">Zinc-finger</keyword>
<evidence type="ECO:0000256" key="2">
    <source>
        <dbReference type="ARBA" id="ARBA00004120"/>
    </source>
</evidence>
<name>A0A8T1STB0_CHESE</name>
<evidence type="ECO:0000256" key="10">
    <source>
        <dbReference type="ARBA" id="ARBA00023273"/>
    </source>
</evidence>
<dbReference type="GO" id="GO:0060271">
    <property type="term" value="P:cilium assembly"/>
    <property type="evidence" value="ECO:0007669"/>
    <property type="project" value="TreeGrafter"/>
</dbReference>
<dbReference type="GO" id="GO:0036064">
    <property type="term" value="C:ciliary basal body"/>
    <property type="evidence" value="ECO:0007669"/>
    <property type="project" value="TreeGrafter"/>
</dbReference>
<dbReference type="PANTHER" id="PTHR21502">
    <property type="entry name" value="ZINC FINGER PROTEIN DZIP1"/>
    <property type="match status" value="1"/>
</dbReference>
<evidence type="ECO:0000313" key="15">
    <source>
        <dbReference type="EMBL" id="KAG6932149.1"/>
    </source>
</evidence>
<sequence>MPGHTTSMSYPTSGVVFGNMLANPGGIPTFKFQSRRDSVDWRRFSAIDVERVARELDVTMLQENITSVTFCNLDSEKCPHCQQPVDPVLLKVLKMAQLTIEYLLHSQEYLTASLALQEEQLQATLEELKHTKQELDKQAEEMKGVKEESRRRKKMIGTQQLLLQAGTNNYHKCQLCDKAFMNYSYLQAHVQRRHIEASEAERQKKKQVEQMEDEIQELRMKLKETHTQLEIEREAETQRRVQEAGKVLQREEEGRREFERWKEEERTKFKEEMDGLRQLFLTEFKDIASKNSALEGKLQELQAKNLVASNLGVLRDDDSDDKRQWALTQREVQSMREKIELQKTEWKKKLKELQKEHHVEKEELKSENERLRASLSQDQRIAADHFQQQMGSLNSRLKEQTKVIRSQEKTIKILSASKAEVTQETRQVPDLEESSEEDLEDTLDRKQRLLEALRRNPNLLKQFRPILEETLEEKLESMGVKRVAKGIPAQTYKNLSSLVMTQQQQKAKKFPNLLSLRDKLVREVTWKVKQRQKDDGILPQQLSVVSAKSQKSPLSPRRVASAKPRVLQVELQPYAEETPKPAPRSKASYSHSPTEVPRVMPQSKASSPRRAAIQQPSTPPFSSEEDSGRDRASLTPVKFKHPITLQKVQTPLRLTQNDETASDWSDIDSSEGKASPAIGTTPTGTRVSAMAKNLERTLSMPGKKPAGGIKLLPVLPSDSPKASHLAKKFQFVDENSDLETSSLEEITELLDVKSQTKQQQQPAVRHSRDSAGSQGTSVWSSSSTRAGGW</sequence>
<dbReference type="InterPro" id="IPR032714">
    <property type="entry name" value="DZIP1_N"/>
</dbReference>
<organism evidence="15 16">
    <name type="scientific">Chelydra serpentina</name>
    <name type="common">Snapping turtle</name>
    <name type="synonym">Testudo serpentina</name>
    <dbReference type="NCBI Taxonomy" id="8475"/>
    <lineage>
        <taxon>Eukaryota</taxon>
        <taxon>Metazoa</taxon>
        <taxon>Chordata</taxon>
        <taxon>Craniata</taxon>
        <taxon>Vertebrata</taxon>
        <taxon>Euteleostomi</taxon>
        <taxon>Archelosauria</taxon>
        <taxon>Testudinata</taxon>
        <taxon>Testudines</taxon>
        <taxon>Cryptodira</taxon>
        <taxon>Durocryptodira</taxon>
        <taxon>Americhelydia</taxon>
        <taxon>Chelydroidea</taxon>
        <taxon>Chelydridae</taxon>
        <taxon>Chelydra</taxon>
    </lineage>
</organism>
<evidence type="ECO:0000313" key="16">
    <source>
        <dbReference type="Proteomes" id="UP000765507"/>
    </source>
</evidence>
<feature type="region of interest" description="Disordered" evidence="13">
    <location>
        <begin position="753"/>
        <end position="789"/>
    </location>
</feature>
<feature type="compositionally biased region" description="Polar residues" evidence="13">
    <location>
        <begin position="753"/>
        <end position="762"/>
    </location>
</feature>
<evidence type="ECO:0000256" key="8">
    <source>
        <dbReference type="ARBA" id="ARBA00023054"/>
    </source>
</evidence>
<dbReference type="PROSITE" id="PS50157">
    <property type="entry name" value="ZINC_FINGER_C2H2_2"/>
    <property type="match status" value="1"/>
</dbReference>
<evidence type="ECO:0000256" key="11">
    <source>
        <dbReference type="PROSITE-ProRule" id="PRU00042"/>
    </source>
</evidence>
<evidence type="ECO:0000259" key="14">
    <source>
        <dbReference type="PROSITE" id="PS50157"/>
    </source>
</evidence>
<protein>
    <submittedName>
        <fullName evidence="15">DAZ interacting zinc finger protein 1 like</fullName>
    </submittedName>
</protein>
<evidence type="ECO:0000256" key="9">
    <source>
        <dbReference type="ARBA" id="ARBA00023212"/>
    </source>
</evidence>
<keyword evidence="5" id="KW-0479">Metal-binding</keyword>
<dbReference type="PROSITE" id="PS00028">
    <property type="entry name" value="ZINC_FINGER_C2H2_1"/>
    <property type="match status" value="1"/>
</dbReference>
<dbReference type="SMART" id="SM00355">
    <property type="entry name" value="ZnF_C2H2"/>
    <property type="match status" value="1"/>
</dbReference>
<dbReference type="PANTHER" id="PTHR21502:SF8">
    <property type="entry name" value="CILIUM ASSEMBLY PROTEIN DZIP1L"/>
    <property type="match status" value="1"/>
</dbReference>
<comment type="similarity">
    <text evidence="3">Belongs to the DZIP C2H2-type zinc-finger protein family.</text>
</comment>
<dbReference type="OrthoDB" id="515971at2759"/>
<feature type="compositionally biased region" description="Low complexity" evidence="13">
    <location>
        <begin position="770"/>
        <end position="789"/>
    </location>
</feature>
<feature type="compositionally biased region" description="Polar residues" evidence="13">
    <location>
        <begin position="544"/>
        <end position="553"/>
    </location>
</feature>